<keyword evidence="4" id="KW-0472">Membrane</keyword>
<dbReference type="InterPro" id="IPR011989">
    <property type="entry name" value="ARM-like"/>
</dbReference>
<evidence type="ECO:0000256" key="1">
    <source>
        <dbReference type="ARBA" id="ARBA00004308"/>
    </source>
</evidence>
<dbReference type="InterPro" id="IPR021133">
    <property type="entry name" value="HEAT_type_2"/>
</dbReference>
<evidence type="ECO:0000313" key="8">
    <source>
        <dbReference type="EMBL" id="KAH6592145.1"/>
    </source>
</evidence>
<feature type="region of interest" description="Disordered" evidence="6">
    <location>
        <begin position="966"/>
        <end position="1016"/>
    </location>
</feature>
<feature type="compositionally biased region" description="Polar residues" evidence="6">
    <location>
        <begin position="1133"/>
        <end position="1162"/>
    </location>
</feature>
<dbReference type="SUPFAM" id="SSF48371">
    <property type="entry name" value="ARM repeat"/>
    <property type="match status" value="1"/>
</dbReference>
<dbReference type="PANTHER" id="PTHR16023:SF0">
    <property type="entry name" value="PROTEIN VAC14 HOMOLOG"/>
    <property type="match status" value="1"/>
</dbReference>
<evidence type="ECO:0000256" key="2">
    <source>
        <dbReference type="ARBA" id="ARBA00010225"/>
    </source>
</evidence>
<dbReference type="Pfam" id="PF11916">
    <property type="entry name" value="Vac14_Fig4_bd"/>
    <property type="match status" value="1"/>
</dbReference>
<evidence type="ECO:0000256" key="5">
    <source>
        <dbReference type="PROSITE-ProRule" id="PRU00103"/>
    </source>
</evidence>
<feature type="region of interest" description="Disordered" evidence="6">
    <location>
        <begin position="1029"/>
        <end position="1071"/>
    </location>
</feature>
<comment type="subcellular location">
    <subcellularLocation>
        <location evidence="1">Endomembrane system</location>
    </subcellularLocation>
</comment>
<feature type="compositionally biased region" description="Basic and acidic residues" evidence="6">
    <location>
        <begin position="1046"/>
        <end position="1058"/>
    </location>
</feature>
<evidence type="ECO:0000313" key="9">
    <source>
        <dbReference type="Proteomes" id="UP001648503"/>
    </source>
</evidence>
<feature type="region of interest" description="Disordered" evidence="6">
    <location>
        <begin position="1118"/>
        <end position="1198"/>
    </location>
</feature>
<evidence type="ECO:0000256" key="3">
    <source>
        <dbReference type="ARBA" id="ARBA00022737"/>
    </source>
</evidence>
<accession>A0ABQ8F4Q1</accession>
<feature type="domain" description="Vacuolar protein 14 C-terminal Fig4-binding" evidence="7">
    <location>
        <begin position="772"/>
        <end position="949"/>
    </location>
</feature>
<feature type="region of interest" description="Disordered" evidence="6">
    <location>
        <begin position="1"/>
        <end position="63"/>
    </location>
</feature>
<keyword evidence="9" id="KW-1185">Reference proteome</keyword>
<dbReference type="EMBL" id="JAFCIX010000390">
    <property type="protein sequence ID" value="KAH6592145.1"/>
    <property type="molecule type" value="Genomic_DNA"/>
</dbReference>
<reference evidence="8 9" key="1">
    <citation type="submission" date="2021-02" db="EMBL/GenBank/DDBJ databases">
        <title>Variation within the Batrachochytrium salamandrivorans European outbreak.</title>
        <authorList>
            <person name="Kelly M."/>
            <person name="Pasmans F."/>
            <person name="Shea T.P."/>
            <person name="Munoz J.F."/>
            <person name="Carranza S."/>
            <person name="Cuomo C.A."/>
            <person name="Martel A."/>
        </authorList>
    </citation>
    <scope>NUCLEOTIDE SEQUENCE [LARGE SCALE GENOMIC DNA]</scope>
    <source>
        <strain evidence="8 9">AMFP18/2</strain>
    </source>
</reference>
<dbReference type="Gene3D" id="1.25.10.10">
    <property type="entry name" value="Leucine-rich Repeat Variant"/>
    <property type="match status" value="2"/>
</dbReference>
<dbReference type="InterPro" id="IPR021841">
    <property type="entry name" value="VAC14_Fig4p-bd"/>
</dbReference>
<dbReference type="InterPro" id="IPR016024">
    <property type="entry name" value="ARM-type_fold"/>
</dbReference>
<feature type="compositionally biased region" description="Low complexity" evidence="6">
    <location>
        <begin position="47"/>
        <end position="63"/>
    </location>
</feature>
<evidence type="ECO:0000256" key="6">
    <source>
        <dbReference type="SAM" id="MobiDB-lite"/>
    </source>
</evidence>
<comment type="caution">
    <text evidence="8">The sequence shown here is derived from an EMBL/GenBank/DDBJ whole genome shotgun (WGS) entry which is preliminary data.</text>
</comment>
<comment type="similarity">
    <text evidence="2">Belongs to the VAC14 family.</text>
</comment>
<proteinExistence type="inferred from homology"/>
<name>A0ABQ8F4Q1_9FUNG</name>
<dbReference type="PANTHER" id="PTHR16023">
    <property type="entry name" value="TAX1 BINDING PROTEIN-RELATED"/>
    <property type="match status" value="1"/>
</dbReference>
<feature type="repeat" description="HEAT" evidence="5">
    <location>
        <begin position="202"/>
        <end position="237"/>
    </location>
</feature>
<gene>
    <name evidence="8" type="ORF">BASA50_008291</name>
</gene>
<protein>
    <recommendedName>
        <fullName evidence="7">Vacuolar protein 14 C-terminal Fig4-binding domain-containing protein</fullName>
    </recommendedName>
</protein>
<feature type="compositionally biased region" description="Low complexity" evidence="6">
    <location>
        <begin position="974"/>
        <end position="988"/>
    </location>
</feature>
<keyword evidence="3" id="KW-0677">Repeat</keyword>
<feature type="compositionally biased region" description="Polar residues" evidence="6">
    <location>
        <begin position="32"/>
        <end position="46"/>
    </location>
</feature>
<dbReference type="Pfam" id="PF12755">
    <property type="entry name" value="Vac14_Fab1_bd"/>
    <property type="match status" value="1"/>
</dbReference>
<organism evidence="8 9">
    <name type="scientific">Batrachochytrium salamandrivorans</name>
    <dbReference type="NCBI Taxonomy" id="1357716"/>
    <lineage>
        <taxon>Eukaryota</taxon>
        <taxon>Fungi</taxon>
        <taxon>Fungi incertae sedis</taxon>
        <taxon>Chytridiomycota</taxon>
        <taxon>Chytridiomycota incertae sedis</taxon>
        <taxon>Chytridiomycetes</taxon>
        <taxon>Rhizophydiales</taxon>
        <taxon>Rhizophydiales incertae sedis</taxon>
        <taxon>Batrachochytrium</taxon>
    </lineage>
</organism>
<dbReference type="PROSITE" id="PS50077">
    <property type="entry name" value="HEAT_REPEAT"/>
    <property type="match status" value="1"/>
</dbReference>
<dbReference type="Proteomes" id="UP001648503">
    <property type="component" value="Unassembled WGS sequence"/>
</dbReference>
<sequence length="1198" mass="128831">MDSQQQQPKTPTVVVPLSPGSTATPTPPTAGIPSNSITAVSASQNMSSTPSTLLPPGSLQQPSLTPSTANLGFGGGLAASIFGTAGATGVVPSIQHTSTSNSQAAAYSSPIGSYQSVLSPQVIRSLSDKVYEKRKAAAIEIEKLVRDALVVNDDARICAILVVLAHEFAYSVVPNTRNGGLIGLAAAAIALGSAIESHLPEIVPPMLACFSDQDSRVRYYASEALYNVCKVARASVLIYFNEIFDALCKLSVDQESSVKSGAGLLDRIIKDIVSERSTYYHPEIERRADSSTHTPSKLSASLEGDLLTGNRAVPISVPVDSSSHPLSISPTPNIFPPVPGTAALRPGMSPTSFNLPRFIPLLAERIYVVTPAARIFLVQWIYLLSSIPDLELVSYLPDFLDGLFRFLSDPNVDVRTATLNVLVEFLREIREIVQVQHEHGFLNLGLEKTLPIPEESIPIVNAGGDESSASELPIGVAPKQPIKLYVDGADELPPIEQALHPNMPAVLTNANGDGESAPVANFRQATISFDTTASPSAPPHPSSTPYIPGQGVALDFGKMTQILVPHLLSQDEETQATALRWINEFTLLAKDSIIPFMPLILQPILRTLSHSVLAIRGMAIETNSTLYTLVLEWNGNMTTALVDSLLDSNTPQTDPNAPLARPDDGVGASSGLELDISACVNILTLLFQDKMEYTRAAAIDWLSMLHQKAPEMVMHSSDQRTFQALLGTLSDLSEEVVKRDLQLLAQISHHSDDQYFTNFMDNLLTLFSTDRRLLETRGNLIIRQLCFSLNPERMYRSFAELIEKEEDIEFASTMVQNLNLILVTSPELAELRRRLKNLESRDGSALFATLYRSWCHNAVAVLSLCLLAQAYEHASHLVSTFGDLEITVPLLVQIDKLVQLLESPVFTYLRLQLLEPDRYPHLFKCLYGILMLLPQSSAFATLRNRLSSVGPLISLYNTPNGLGTIPTATNLTGSSQSSSTSSQSASHSTRSHRSKSGGVAPVSVPTPTHHHQQSETSIRWQDLIAHFRTVQHRQERSRRQATRLGSTDRSHRNRHDGNEGLGSGSNGNEIPSMLGNVSGVTALGASNTTHVGAGPSVAETGSSLLGHNAITIMNSGGEGAAAGSSIRKERTGSIPSLATGSNNKFRGSTTQQTISDTGSTLPLLSAKLGGSGVHSSSANSTGQTSRSGTISRRGPTIR</sequence>
<feature type="compositionally biased region" description="Polar residues" evidence="6">
    <location>
        <begin position="1173"/>
        <end position="1190"/>
    </location>
</feature>
<feature type="compositionally biased region" description="Low complexity" evidence="6">
    <location>
        <begin position="1"/>
        <end position="24"/>
    </location>
</feature>
<evidence type="ECO:0000259" key="7">
    <source>
        <dbReference type="Pfam" id="PF11916"/>
    </source>
</evidence>
<dbReference type="InterPro" id="IPR026825">
    <property type="entry name" value="Vac14"/>
</dbReference>
<evidence type="ECO:0000256" key="4">
    <source>
        <dbReference type="ARBA" id="ARBA00023136"/>
    </source>
</evidence>